<comment type="caution">
    <text evidence="2">The sequence shown here is derived from an EMBL/GenBank/DDBJ whole genome shotgun (WGS) entry which is preliminary data.</text>
</comment>
<protein>
    <recommendedName>
        <fullName evidence="4">MO25-like protein At5g47540</fullName>
    </recommendedName>
</protein>
<organism evidence="2 3">
    <name type="scientific">Carnegiea gigantea</name>
    <dbReference type="NCBI Taxonomy" id="171969"/>
    <lineage>
        <taxon>Eukaryota</taxon>
        <taxon>Viridiplantae</taxon>
        <taxon>Streptophyta</taxon>
        <taxon>Embryophyta</taxon>
        <taxon>Tracheophyta</taxon>
        <taxon>Spermatophyta</taxon>
        <taxon>Magnoliopsida</taxon>
        <taxon>eudicotyledons</taxon>
        <taxon>Gunneridae</taxon>
        <taxon>Pentapetalae</taxon>
        <taxon>Caryophyllales</taxon>
        <taxon>Cactineae</taxon>
        <taxon>Cactaceae</taxon>
        <taxon>Cactoideae</taxon>
        <taxon>Echinocereeae</taxon>
        <taxon>Carnegiea</taxon>
    </lineage>
</organism>
<accession>A0A9Q1KBX8</accession>
<dbReference type="PANTHER" id="PTHR10182:SF12">
    <property type="entry name" value="OS07G0585100 PROTEIN"/>
    <property type="match status" value="1"/>
</dbReference>
<dbReference type="GO" id="GO:0043539">
    <property type="term" value="F:protein serine/threonine kinase activator activity"/>
    <property type="evidence" value="ECO:0007669"/>
    <property type="project" value="TreeGrafter"/>
</dbReference>
<dbReference type="Proteomes" id="UP001153076">
    <property type="component" value="Unassembled WGS sequence"/>
</dbReference>
<dbReference type="InterPro" id="IPR013878">
    <property type="entry name" value="Mo25"/>
</dbReference>
<evidence type="ECO:0000256" key="1">
    <source>
        <dbReference type="ARBA" id="ARBA00011012"/>
    </source>
</evidence>
<name>A0A9Q1KBX8_9CARY</name>
<proteinExistence type="inferred from homology"/>
<comment type="similarity">
    <text evidence="1">Belongs to the Mo25 family.</text>
</comment>
<dbReference type="InterPro" id="IPR016024">
    <property type="entry name" value="ARM-type_fold"/>
</dbReference>
<dbReference type="InterPro" id="IPR011989">
    <property type="entry name" value="ARM-like"/>
</dbReference>
<dbReference type="EMBL" id="JAKOGI010000191">
    <property type="protein sequence ID" value="KAJ8440422.1"/>
    <property type="molecule type" value="Genomic_DNA"/>
</dbReference>
<evidence type="ECO:0000313" key="2">
    <source>
        <dbReference type="EMBL" id="KAJ8440422.1"/>
    </source>
</evidence>
<dbReference type="Pfam" id="PF08569">
    <property type="entry name" value="Mo25"/>
    <property type="match status" value="1"/>
</dbReference>
<dbReference type="Gene3D" id="1.25.10.10">
    <property type="entry name" value="Leucine-rich Repeat Variant"/>
    <property type="match status" value="1"/>
</dbReference>
<evidence type="ECO:0000313" key="3">
    <source>
        <dbReference type="Proteomes" id="UP001153076"/>
    </source>
</evidence>
<evidence type="ECO:0008006" key="4">
    <source>
        <dbReference type="Google" id="ProtNLM"/>
    </source>
</evidence>
<dbReference type="AlphaFoldDB" id="A0A9Q1KBX8"/>
<dbReference type="GO" id="GO:0035556">
    <property type="term" value="P:intracellular signal transduction"/>
    <property type="evidence" value="ECO:0007669"/>
    <property type="project" value="TreeGrafter"/>
</dbReference>
<dbReference type="OrthoDB" id="609103at2759"/>
<dbReference type="SUPFAM" id="SSF48371">
    <property type="entry name" value="ARM repeat"/>
    <property type="match status" value="1"/>
</dbReference>
<reference evidence="2" key="1">
    <citation type="submission" date="2022-04" db="EMBL/GenBank/DDBJ databases">
        <title>Carnegiea gigantea Genome sequencing and assembly v2.</title>
        <authorList>
            <person name="Copetti D."/>
            <person name="Sanderson M.J."/>
            <person name="Burquez A."/>
            <person name="Wojciechowski M.F."/>
        </authorList>
    </citation>
    <scope>NUCLEOTIDE SEQUENCE</scope>
    <source>
        <strain evidence="2">SGP5-SGP5p</strain>
        <tissue evidence="2">Aerial part</tissue>
    </source>
</reference>
<keyword evidence="3" id="KW-1185">Reference proteome</keyword>
<sequence>MKGLFKPKPKIRTPADIVRRVRELLIYFHGASNLNQDPKWQEKMEELGKLIEELKFILYGSSDSEPVPEACAQVTQEFFRENTLRLLILCLPKLNLEARKDATQVVANLQRQQVNSRLIACDYLEANIDLMDILVKGYEDHKIALHYGSMLRECIRHQSIAKYVLETHLQKFFHYIQLPDFDVSSDAAATFKELLTRHKSTVAQFLSRNYDWFFKEFNTKLLESPTYIIRRQAIKPVLQLLGDILLDRSNAAIMVRYVSSKGNLIILMNLLRESSKPIQMEAFHIFKLFAANRNKPPDIVSILIANRSKLLRFFGNFKLDKENERFEADKAQVVKEIAELEPKEIQCVQAG</sequence>
<dbReference type="PANTHER" id="PTHR10182">
    <property type="entry name" value="CALCIUM-BINDING PROTEIN 39-RELATED"/>
    <property type="match status" value="1"/>
</dbReference>
<dbReference type="FunFam" id="1.25.10.10:FF:000146">
    <property type="entry name" value="putative MO25-like protein At5g47540"/>
    <property type="match status" value="1"/>
</dbReference>
<gene>
    <name evidence="2" type="ORF">Cgig2_017655</name>
</gene>